<accession>A0ABU1NXT6</accession>
<evidence type="ECO:0000313" key="1">
    <source>
        <dbReference type="EMBL" id="MDR6552311.1"/>
    </source>
</evidence>
<evidence type="ECO:0000313" key="2">
    <source>
        <dbReference type="Proteomes" id="UP001267290"/>
    </source>
</evidence>
<dbReference type="Proteomes" id="UP001267290">
    <property type="component" value="Unassembled WGS sequence"/>
</dbReference>
<organism evidence="1 2">
    <name type="scientific">Paenibacillus qinlingensis</name>
    <dbReference type="NCBI Taxonomy" id="1837343"/>
    <lineage>
        <taxon>Bacteria</taxon>
        <taxon>Bacillati</taxon>
        <taxon>Bacillota</taxon>
        <taxon>Bacilli</taxon>
        <taxon>Bacillales</taxon>
        <taxon>Paenibacillaceae</taxon>
        <taxon>Paenibacillus</taxon>
    </lineage>
</organism>
<proteinExistence type="predicted"/>
<keyword evidence="2" id="KW-1185">Reference proteome</keyword>
<sequence length="50" mass="5750">MEKKGQAKIDIMEILVQTGINPNDFLVFAEHELEKPTFINLGTVQHVQRQ</sequence>
<reference evidence="1 2" key="1">
    <citation type="submission" date="2023-07" db="EMBL/GenBank/DDBJ databases">
        <title>Sorghum-associated microbial communities from plants grown in Nebraska, USA.</title>
        <authorList>
            <person name="Schachtman D."/>
        </authorList>
    </citation>
    <scope>NUCLEOTIDE SEQUENCE [LARGE SCALE GENOMIC DNA]</scope>
    <source>
        <strain evidence="1 2">CC258</strain>
    </source>
</reference>
<name>A0ABU1NXT6_9BACL</name>
<dbReference type="EMBL" id="JAVDSB010000005">
    <property type="protein sequence ID" value="MDR6552311.1"/>
    <property type="molecule type" value="Genomic_DNA"/>
</dbReference>
<comment type="caution">
    <text evidence="1">The sequence shown here is derived from an EMBL/GenBank/DDBJ whole genome shotgun (WGS) entry which is preliminary data.</text>
</comment>
<protein>
    <submittedName>
        <fullName evidence="1">Uncharacterized protein</fullName>
    </submittedName>
</protein>
<gene>
    <name evidence="1" type="ORF">J2736_003513</name>
</gene>